<reference evidence="5 6" key="1">
    <citation type="submission" date="2014-02" db="EMBL/GenBank/DDBJ databases">
        <title>The genome sequence of Colletotrichum nymphaeae SA-01.</title>
        <authorList>
            <person name="Baroncelli R."/>
            <person name="Thon M.R."/>
        </authorList>
    </citation>
    <scope>NUCLEOTIDE SEQUENCE [LARGE SCALE GENOMIC DNA]</scope>
    <source>
        <strain evidence="5 6">SA-01</strain>
    </source>
</reference>
<dbReference type="EMBL" id="JEMN01001280">
    <property type="protein sequence ID" value="KXH41670.1"/>
    <property type="molecule type" value="Genomic_DNA"/>
</dbReference>
<proteinExistence type="predicted"/>
<dbReference type="PANTHER" id="PTHR24166:SF48">
    <property type="entry name" value="PROTEIN VAPYRIN"/>
    <property type="match status" value="1"/>
</dbReference>
<dbReference type="PROSITE" id="PS50011">
    <property type="entry name" value="PROTEIN_KINASE_DOM"/>
    <property type="match status" value="1"/>
</dbReference>
<dbReference type="PROSITE" id="PS50297">
    <property type="entry name" value="ANK_REP_REGION"/>
    <property type="match status" value="2"/>
</dbReference>
<dbReference type="GO" id="GO:0005524">
    <property type="term" value="F:ATP binding"/>
    <property type="evidence" value="ECO:0007669"/>
    <property type="project" value="InterPro"/>
</dbReference>
<dbReference type="SUPFAM" id="SSF56112">
    <property type="entry name" value="Protein kinase-like (PK-like)"/>
    <property type="match status" value="1"/>
</dbReference>
<sequence>MDIPRKSADSQLSWNTFLSRTSISTLSCAIFSERLYQSVNGLEDVIRAVTSLRLRLYRYEELAREEALGEGETYLVEKCSVAPRTIFAVKHLKMGNTADDKLIRRRLTALTFEAKIMRHPPLRAHPNIPSLIGYGWNLRGNLVMPFLVVEYAPFGTMREYLNKQTLKLAHIEILLGDVASAIGALHACGIVHGDVKLDNVLVFPSRERPTNALAKLTDFGHALIVHENTSTSVGEALKYGGTSIYNAPEVETQDSFPIDRSQIWKCDVWAFGLLVWEACIRGEDYMSYLAKKCLIPNASINKPGISVHEMLRHAKQCLPSQQLGSPMFLRIILHKTIQEDPAGRVAKMGDLPFENLHDAVGLQAELALHFQQPTPNYEIFRLDIGKEIIWDHQQQILKGLKHTHVNHLAKDRGPISWQIALCHYLGFGTSRSLQDVHEYVNIAKLECHPLALGFGHLLQSHAHVASDSEQECYAARISALIRSNSAFSKGMPQLVKAFFDADTTAIFNLLSDGAPLNSCAVDGCSIFHWLFIFEGEDLKIIVEKLAGDLSRRLVVLPMCSRGEVHDQWPLQIYGSPLAVAISMNSLTAVKALLSLGADPFSIVYHETQFPSEDSRAQWTAFHVAVKYHCSDFLVCLLKHTGPAKQANISSLACVLSFSTVLERLAMHGSDHIQQLDETIRLVRSIQPLGASDTSGRTGLMQAIDFQDLDVVDALLRADKELAKTPFLSPKHPDIFTYPIQFAAQIAARRDVPESLAIPQLINSYTDDLGSGSTSLDYTGKTILHLAVTGASSLVTQWILKERPGLIHAQDFSGQTPLHYCASAVNCDLLLDTGADIDHADKNGITALHRACLSGATEIVARLLKRTPRLDLRNNIYGTPIHCGVFSGSIDVVMELVSHGAPLNATDKKGNTAIHVAVKLNLHNILRLLVQYKADVRLKNIYGRDASAIAIQGGRAGNFRVLQILGHHKEVLEEQQNFETANANTIDSSSEGESIGMQEMRPDFLWGEATLQPNETPSPRQSTAAKHYTHGEEQETYDQRTIRLVEFDQFISTTAQQYFPNFLERHWSKKAMVMLLSIFFEDAIWQPGLSEVILEVLARAACDLALLMDTYPRSPPLDIRRAVLWARYLLQCNGVDTAVQVEANQAFPKHDLTLESKFHDRSFRHPPLKALRANGPLYRGDLRSGNLPHWLKYFGWLDPVWMYLQHNDPHTVPTPLSQDADVQPRPHEGETQPFIIANEFLRDGLDLPYFLGFLQQQFHIVDTHESHQDVVDKIKENMGGDNPHNSHELKLSNAPDVEASDDSVPFCQAQAENGAKAETDPGHHINLATDWIVDIFMSRKPETMLPERLKSDVKMLVRWETRMYRMSPPESETTQARYTSSLFHKFPQLSRNGIRWRENLCQEYFDWKFKTTSDQPPYLETTEQNEFFETIYLLCTRGFEEIQLDESESKIGRFVQPFTADGKDTSEVSTINDEISGRYSNIDDWMFNVASKPDKQMDESLEPISAEKSAYHSGGPISGVIRQEYQGLAERDSFSLFGFGGSPLLGRGSSGPLD</sequence>
<evidence type="ECO:0000256" key="2">
    <source>
        <dbReference type="ARBA" id="ARBA00023043"/>
    </source>
</evidence>
<feature type="domain" description="Protein kinase" evidence="4">
    <location>
        <begin position="62"/>
        <end position="360"/>
    </location>
</feature>
<evidence type="ECO:0000259" key="4">
    <source>
        <dbReference type="PROSITE" id="PS50011"/>
    </source>
</evidence>
<keyword evidence="2 3" id="KW-0040">ANK repeat</keyword>
<dbReference type="SUPFAM" id="SSF48403">
    <property type="entry name" value="Ankyrin repeat"/>
    <property type="match status" value="1"/>
</dbReference>
<dbReference type="PANTHER" id="PTHR24166">
    <property type="entry name" value="ROLLING PEBBLES, ISOFORM B"/>
    <property type="match status" value="1"/>
</dbReference>
<dbReference type="InterPro" id="IPR050889">
    <property type="entry name" value="Dendritic_Spine_Reg/Scaffold"/>
</dbReference>
<feature type="repeat" description="ANK" evidence="3">
    <location>
        <begin position="908"/>
        <end position="940"/>
    </location>
</feature>
<dbReference type="GO" id="GO:0004672">
    <property type="term" value="F:protein kinase activity"/>
    <property type="evidence" value="ECO:0007669"/>
    <property type="project" value="InterPro"/>
</dbReference>
<organism evidence="5 6">
    <name type="scientific">Colletotrichum nymphaeae SA-01</name>
    <dbReference type="NCBI Taxonomy" id="1460502"/>
    <lineage>
        <taxon>Eukaryota</taxon>
        <taxon>Fungi</taxon>
        <taxon>Dikarya</taxon>
        <taxon>Ascomycota</taxon>
        <taxon>Pezizomycotina</taxon>
        <taxon>Sordariomycetes</taxon>
        <taxon>Hypocreomycetidae</taxon>
        <taxon>Glomerellales</taxon>
        <taxon>Glomerellaceae</taxon>
        <taxon>Colletotrichum</taxon>
        <taxon>Colletotrichum acutatum species complex</taxon>
    </lineage>
</organism>
<evidence type="ECO:0000313" key="6">
    <source>
        <dbReference type="Proteomes" id="UP000070054"/>
    </source>
</evidence>
<gene>
    <name evidence="5" type="ORF">CNYM01_09847</name>
</gene>
<dbReference type="PROSITE" id="PS50088">
    <property type="entry name" value="ANK_REPEAT"/>
    <property type="match status" value="3"/>
</dbReference>
<dbReference type="PROSITE" id="PS00108">
    <property type="entry name" value="PROTEIN_KINASE_ST"/>
    <property type="match status" value="1"/>
</dbReference>
<dbReference type="InterPro" id="IPR011009">
    <property type="entry name" value="Kinase-like_dom_sf"/>
</dbReference>
<dbReference type="SMART" id="SM00220">
    <property type="entry name" value="S_TKc"/>
    <property type="match status" value="1"/>
</dbReference>
<evidence type="ECO:0000256" key="1">
    <source>
        <dbReference type="ARBA" id="ARBA00022737"/>
    </source>
</evidence>
<dbReference type="OrthoDB" id="4062651at2759"/>
<dbReference type="Pfam" id="PF00069">
    <property type="entry name" value="Pkinase"/>
    <property type="match status" value="1"/>
</dbReference>
<name>A0A135T0H7_9PEZI</name>
<dbReference type="Gene3D" id="1.10.510.10">
    <property type="entry name" value="Transferase(Phosphotransferase) domain 1"/>
    <property type="match status" value="1"/>
</dbReference>
<dbReference type="Gene3D" id="1.25.40.20">
    <property type="entry name" value="Ankyrin repeat-containing domain"/>
    <property type="match status" value="1"/>
</dbReference>
<keyword evidence="6" id="KW-1185">Reference proteome</keyword>
<comment type="caution">
    <text evidence="5">The sequence shown here is derived from an EMBL/GenBank/DDBJ whole genome shotgun (WGS) entry which is preliminary data.</text>
</comment>
<dbReference type="InterPro" id="IPR008271">
    <property type="entry name" value="Ser/Thr_kinase_AS"/>
</dbReference>
<dbReference type="InterPro" id="IPR002110">
    <property type="entry name" value="Ankyrin_rpt"/>
</dbReference>
<dbReference type="InterPro" id="IPR000719">
    <property type="entry name" value="Prot_kinase_dom"/>
</dbReference>
<dbReference type="InterPro" id="IPR036770">
    <property type="entry name" value="Ankyrin_rpt-contain_sf"/>
</dbReference>
<evidence type="ECO:0000256" key="3">
    <source>
        <dbReference type="PROSITE-ProRule" id="PRU00023"/>
    </source>
</evidence>
<feature type="repeat" description="ANK" evidence="3">
    <location>
        <begin position="842"/>
        <end position="874"/>
    </location>
</feature>
<dbReference type="SMART" id="SM00248">
    <property type="entry name" value="ANK"/>
    <property type="match status" value="8"/>
</dbReference>
<feature type="repeat" description="ANK" evidence="3">
    <location>
        <begin position="878"/>
        <end position="907"/>
    </location>
</feature>
<dbReference type="Pfam" id="PF12796">
    <property type="entry name" value="Ank_2"/>
    <property type="match status" value="2"/>
</dbReference>
<accession>A0A135T0H7</accession>
<dbReference type="Proteomes" id="UP000070054">
    <property type="component" value="Unassembled WGS sequence"/>
</dbReference>
<evidence type="ECO:0000313" key="5">
    <source>
        <dbReference type="EMBL" id="KXH41670.1"/>
    </source>
</evidence>
<protein>
    <recommendedName>
        <fullName evidence="4">Protein kinase domain-containing protein</fullName>
    </recommendedName>
</protein>
<keyword evidence="1" id="KW-0677">Repeat</keyword>